<dbReference type="Proteomes" id="UP001420932">
    <property type="component" value="Unassembled WGS sequence"/>
</dbReference>
<comment type="caution">
    <text evidence="1">The sequence shown here is derived from an EMBL/GenBank/DDBJ whole genome shotgun (WGS) entry which is preliminary data.</text>
</comment>
<proteinExistence type="predicted"/>
<reference evidence="1 2" key="1">
    <citation type="submission" date="2024-01" db="EMBL/GenBank/DDBJ databases">
        <title>Genome assemblies of Stephania.</title>
        <authorList>
            <person name="Yang L."/>
        </authorList>
    </citation>
    <scope>NUCLEOTIDE SEQUENCE [LARGE SCALE GENOMIC DNA]</scope>
    <source>
        <strain evidence="1">YNDBR</strain>
        <tissue evidence="1">Leaf</tissue>
    </source>
</reference>
<keyword evidence="2" id="KW-1185">Reference proteome</keyword>
<organism evidence="1 2">
    <name type="scientific">Stephania yunnanensis</name>
    <dbReference type="NCBI Taxonomy" id="152371"/>
    <lineage>
        <taxon>Eukaryota</taxon>
        <taxon>Viridiplantae</taxon>
        <taxon>Streptophyta</taxon>
        <taxon>Embryophyta</taxon>
        <taxon>Tracheophyta</taxon>
        <taxon>Spermatophyta</taxon>
        <taxon>Magnoliopsida</taxon>
        <taxon>Ranunculales</taxon>
        <taxon>Menispermaceae</taxon>
        <taxon>Menispermoideae</taxon>
        <taxon>Cissampelideae</taxon>
        <taxon>Stephania</taxon>
    </lineage>
</organism>
<dbReference type="EMBL" id="JBBNAF010000001">
    <property type="protein sequence ID" value="KAK9169526.1"/>
    <property type="molecule type" value="Genomic_DNA"/>
</dbReference>
<accession>A0AAP0QB49</accession>
<dbReference type="AlphaFoldDB" id="A0AAP0QB49"/>
<gene>
    <name evidence="1" type="ORF">Syun_001666</name>
</gene>
<name>A0AAP0QB49_9MAGN</name>
<protein>
    <submittedName>
        <fullName evidence="1">Uncharacterized protein</fullName>
    </submittedName>
</protein>
<evidence type="ECO:0000313" key="1">
    <source>
        <dbReference type="EMBL" id="KAK9169526.1"/>
    </source>
</evidence>
<sequence length="52" mass="6452">MRCLSGLICVPLSPRRKGERGRELLFEEDFPYDYHHHYYHDDHHRNYNIYCV</sequence>
<evidence type="ECO:0000313" key="2">
    <source>
        <dbReference type="Proteomes" id="UP001420932"/>
    </source>
</evidence>